<gene>
    <name evidence="1" type="ORF">JHL16_26750</name>
</gene>
<dbReference type="Proteomes" id="UP000616151">
    <property type="component" value="Unassembled WGS sequence"/>
</dbReference>
<keyword evidence="1" id="KW-0067">ATP-binding</keyword>
<organism evidence="1 2">
    <name type="scientific">Taklimakanibacter albus</name>
    <dbReference type="NCBI Taxonomy" id="2800327"/>
    <lineage>
        <taxon>Bacteria</taxon>
        <taxon>Pseudomonadati</taxon>
        <taxon>Pseudomonadota</taxon>
        <taxon>Alphaproteobacteria</taxon>
        <taxon>Hyphomicrobiales</taxon>
        <taxon>Aestuariivirgaceae</taxon>
        <taxon>Taklimakanibacter</taxon>
    </lineage>
</organism>
<keyword evidence="2" id="KW-1185">Reference proteome</keyword>
<keyword evidence="1" id="KW-0547">Nucleotide-binding</keyword>
<sequence length="266" mass="29003">MSEPVVRIENVSKVFRQGGLFNRAPGFKAVSNVSLSVAKNRTLGIVGESGSGKSTLLRMVLRLIQPSEGRILVNGAEIWSLRGGELKAMRRQVQPIFQNPASSFNPRQTIRAILAAPLEVHGIGSAAERRERITTLLRRVGLDPAIENRLPHQLSGGQKQRIAIARAVILGPSVVLADEPTSALDVSVQAQVLKLFADIKYDFGLTTIFVSHNLAVIREVSDEVAVMRRGEVVEQGEADRIFEDPQHDYTRELLAAVPSPAFMASA</sequence>
<protein>
    <submittedName>
        <fullName evidence="1">ABC transporter ATP-binding protein</fullName>
    </submittedName>
</protein>
<accession>A0ACC5RC75</accession>
<proteinExistence type="predicted"/>
<reference evidence="1" key="1">
    <citation type="submission" date="2021-01" db="EMBL/GenBank/DDBJ databases">
        <authorList>
            <person name="Sun Q."/>
        </authorList>
    </citation>
    <scope>NUCLEOTIDE SEQUENCE</scope>
    <source>
        <strain evidence="1">YIM B02566</strain>
    </source>
</reference>
<evidence type="ECO:0000313" key="2">
    <source>
        <dbReference type="Proteomes" id="UP000616151"/>
    </source>
</evidence>
<evidence type="ECO:0000313" key="1">
    <source>
        <dbReference type="EMBL" id="MBK1869993.1"/>
    </source>
</evidence>
<comment type="caution">
    <text evidence="1">The sequence shown here is derived from an EMBL/GenBank/DDBJ whole genome shotgun (WGS) entry which is preliminary data.</text>
</comment>
<dbReference type="EMBL" id="JAENHL010000008">
    <property type="protein sequence ID" value="MBK1869993.1"/>
    <property type="molecule type" value="Genomic_DNA"/>
</dbReference>
<name>A0ACC5RC75_9HYPH</name>